<reference evidence="2 3" key="1">
    <citation type="submission" date="2018-07" db="EMBL/GenBank/DDBJ databases">
        <title>Genomic Encyclopedia of Type Strains, Phase IV (KMG-IV): sequencing the most valuable type-strain genomes for metagenomic binning, comparative biology and taxonomic classification.</title>
        <authorList>
            <person name="Goeker M."/>
        </authorList>
    </citation>
    <scope>NUCLEOTIDE SEQUENCE [LARGE SCALE GENOMIC DNA]</scope>
    <source>
        <strain evidence="2 3">DSM 21634</strain>
    </source>
</reference>
<gene>
    <name evidence="2" type="ORF">DES41_10314</name>
</gene>
<dbReference type="InterPro" id="IPR036366">
    <property type="entry name" value="PGBDSf"/>
</dbReference>
<dbReference type="InterPro" id="IPR036365">
    <property type="entry name" value="PGBD-like_sf"/>
</dbReference>
<dbReference type="EMBL" id="QPJK01000003">
    <property type="protein sequence ID" value="RCW72410.1"/>
    <property type="molecule type" value="Genomic_DNA"/>
</dbReference>
<dbReference type="AlphaFoldDB" id="A0A368XWF7"/>
<keyword evidence="3" id="KW-1185">Reference proteome</keyword>
<protein>
    <submittedName>
        <fullName evidence="2">Putative peptidoglycan binding protein</fullName>
    </submittedName>
</protein>
<sequence>MATGAELVALAKTRIGEKYVNIRVPKDNANWHGPWDCAEFVSWLVFQKTKRLYGCIDNESNPAVAEAYSGSWVRDARSGVLTSSSEDDAVNTPGVILIRRPPAPGKMGHVAVSDGLGKTVEAAGTGLGVRPGKVRGRLWDFVVKVPELQYASTGHVAAEVTLPFMLILEDPNTASPLVRKVQRALKNAGFDPGKIDGEYGPHTVAAVEAFQMSSKLVSDGVVGPATAKKLGVDWPNPPG</sequence>
<accession>A0A368XWF7</accession>
<evidence type="ECO:0000313" key="2">
    <source>
        <dbReference type="EMBL" id="RCW72410.1"/>
    </source>
</evidence>
<dbReference type="Proteomes" id="UP000252884">
    <property type="component" value="Unassembled WGS sequence"/>
</dbReference>
<evidence type="ECO:0000313" key="3">
    <source>
        <dbReference type="Proteomes" id="UP000252884"/>
    </source>
</evidence>
<dbReference type="RefSeq" id="WP_114467861.1">
    <property type="nucleotide sequence ID" value="NZ_QPJK01000003.1"/>
</dbReference>
<dbReference type="SUPFAM" id="SSF47090">
    <property type="entry name" value="PGBD-like"/>
    <property type="match status" value="1"/>
</dbReference>
<organism evidence="2 3">
    <name type="scientific">Pseudorhodoferax soli</name>
    <dbReference type="NCBI Taxonomy" id="545864"/>
    <lineage>
        <taxon>Bacteria</taxon>
        <taxon>Pseudomonadati</taxon>
        <taxon>Pseudomonadota</taxon>
        <taxon>Betaproteobacteria</taxon>
        <taxon>Burkholderiales</taxon>
        <taxon>Comamonadaceae</taxon>
    </lineage>
</organism>
<evidence type="ECO:0000259" key="1">
    <source>
        <dbReference type="Pfam" id="PF01471"/>
    </source>
</evidence>
<dbReference type="Gene3D" id="1.10.101.10">
    <property type="entry name" value="PGBD-like superfamily/PGBD"/>
    <property type="match status" value="1"/>
</dbReference>
<name>A0A368XWF7_9BURK</name>
<dbReference type="OrthoDB" id="9787225at2"/>
<feature type="domain" description="Peptidoglycan binding-like" evidence="1">
    <location>
        <begin position="176"/>
        <end position="230"/>
    </location>
</feature>
<dbReference type="InterPro" id="IPR002477">
    <property type="entry name" value="Peptidoglycan-bd-like"/>
</dbReference>
<comment type="caution">
    <text evidence="2">The sequence shown here is derived from an EMBL/GenBank/DDBJ whole genome shotgun (WGS) entry which is preliminary data.</text>
</comment>
<dbReference type="Pfam" id="PF01471">
    <property type="entry name" value="PG_binding_1"/>
    <property type="match status" value="1"/>
</dbReference>
<proteinExistence type="predicted"/>